<reference evidence="1" key="2">
    <citation type="submission" date="2020-09" db="EMBL/GenBank/DDBJ databases">
        <authorList>
            <person name="Sun Q."/>
            <person name="Sedlacek I."/>
        </authorList>
    </citation>
    <scope>NUCLEOTIDE SEQUENCE</scope>
    <source>
        <strain evidence="1">CCM 8433</strain>
    </source>
</reference>
<gene>
    <name evidence="1" type="ORF">GCM10011482_16260</name>
</gene>
<accession>A0A917JH26</accession>
<proteinExistence type="predicted"/>
<dbReference type="Proteomes" id="UP000622610">
    <property type="component" value="Unassembled WGS sequence"/>
</dbReference>
<keyword evidence="2" id="KW-1185">Reference proteome</keyword>
<organism evidence="1 2">
    <name type="scientific">Enterococcus alcedinis</name>
    <dbReference type="NCBI Taxonomy" id="1274384"/>
    <lineage>
        <taxon>Bacteria</taxon>
        <taxon>Bacillati</taxon>
        <taxon>Bacillota</taxon>
        <taxon>Bacilli</taxon>
        <taxon>Lactobacillales</taxon>
        <taxon>Enterococcaceae</taxon>
        <taxon>Enterococcus</taxon>
    </lineage>
</organism>
<sequence>MGFMLKRDDLITFIKDRKYYDGSEIILWGNVKNTRRAFVVLIFNQTGLLTLPITPSGKIEGSILITEHHEIRSVRFKKGILSYKLIVDSVTYDVPPFHVNKIMIGYKPQQEELARLLNKYS</sequence>
<evidence type="ECO:0000313" key="1">
    <source>
        <dbReference type="EMBL" id="GGI65972.1"/>
    </source>
</evidence>
<dbReference type="AlphaFoldDB" id="A0A917JH26"/>
<evidence type="ECO:0000313" key="2">
    <source>
        <dbReference type="Proteomes" id="UP000622610"/>
    </source>
</evidence>
<name>A0A917JH26_9ENTE</name>
<comment type="caution">
    <text evidence="1">The sequence shown here is derived from an EMBL/GenBank/DDBJ whole genome shotgun (WGS) entry which is preliminary data.</text>
</comment>
<reference evidence="1" key="1">
    <citation type="journal article" date="2014" name="Int. J. Syst. Evol. Microbiol.">
        <title>Complete genome sequence of Corynebacterium casei LMG S-19264T (=DSM 44701T), isolated from a smear-ripened cheese.</title>
        <authorList>
            <consortium name="US DOE Joint Genome Institute (JGI-PGF)"/>
            <person name="Walter F."/>
            <person name="Albersmeier A."/>
            <person name="Kalinowski J."/>
            <person name="Ruckert C."/>
        </authorList>
    </citation>
    <scope>NUCLEOTIDE SEQUENCE</scope>
    <source>
        <strain evidence="1">CCM 8433</strain>
    </source>
</reference>
<protein>
    <submittedName>
        <fullName evidence="1">Uncharacterized protein</fullName>
    </submittedName>
</protein>
<dbReference type="EMBL" id="BMDT01000007">
    <property type="protein sequence ID" value="GGI65972.1"/>
    <property type="molecule type" value="Genomic_DNA"/>
</dbReference>